<evidence type="ECO:0000259" key="1">
    <source>
        <dbReference type="Pfam" id="PF00561"/>
    </source>
</evidence>
<organism evidence="2 3">
    <name type="scientific">Terrabacter ginsenosidimutans</name>
    <dbReference type="NCBI Taxonomy" id="490575"/>
    <lineage>
        <taxon>Bacteria</taxon>
        <taxon>Bacillati</taxon>
        <taxon>Actinomycetota</taxon>
        <taxon>Actinomycetes</taxon>
        <taxon>Micrococcales</taxon>
        <taxon>Intrasporangiaceae</taxon>
        <taxon>Terrabacter</taxon>
    </lineage>
</organism>
<dbReference type="Proteomes" id="UP001501468">
    <property type="component" value="Unassembled WGS sequence"/>
</dbReference>
<proteinExistence type="predicted"/>
<dbReference type="SUPFAM" id="SSF53474">
    <property type="entry name" value="alpha/beta-Hydrolases"/>
    <property type="match status" value="1"/>
</dbReference>
<dbReference type="InterPro" id="IPR000073">
    <property type="entry name" value="AB_hydrolase_1"/>
</dbReference>
<dbReference type="Gene3D" id="3.40.50.1820">
    <property type="entry name" value="alpha/beta hydrolase"/>
    <property type="match status" value="1"/>
</dbReference>
<accession>A0ABP7DH43</accession>
<name>A0ABP7DH43_9MICO</name>
<dbReference type="GO" id="GO:0016787">
    <property type="term" value="F:hydrolase activity"/>
    <property type="evidence" value="ECO:0007669"/>
    <property type="project" value="UniProtKB-KW"/>
</dbReference>
<evidence type="ECO:0000313" key="3">
    <source>
        <dbReference type="Proteomes" id="UP001501468"/>
    </source>
</evidence>
<keyword evidence="3" id="KW-1185">Reference proteome</keyword>
<keyword evidence="2" id="KW-0378">Hydrolase</keyword>
<dbReference type="InterPro" id="IPR029058">
    <property type="entry name" value="AB_hydrolase_fold"/>
</dbReference>
<evidence type="ECO:0000313" key="2">
    <source>
        <dbReference type="EMBL" id="GAA3705134.1"/>
    </source>
</evidence>
<comment type="caution">
    <text evidence="2">The sequence shown here is derived from an EMBL/GenBank/DDBJ whole genome shotgun (WGS) entry which is preliminary data.</text>
</comment>
<dbReference type="Pfam" id="PF00561">
    <property type="entry name" value="Abhydrolase_1"/>
    <property type="match status" value="1"/>
</dbReference>
<feature type="domain" description="AB hydrolase-1" evidence="1">
    <location>
        <begin position="61"/>
        <end position="161"/>
    </location>
</feature>
<dbReference type="EMBL" id="BAABDC010000003">
    <property type="protein sequence ID" value="GAA3705134.1"/>
    <property type="molecule type" value="Genomic_DNA"/>
</dbReference>
<gene>
    <name evidence="2" type="ORF">GCM10022399_22300</name>
</gene>
<sequence length="320" mass="33607">MRVARDRLWSPEGCSSYRDPGETAGCNPVDMTTTTTRTLRVPGATITYDVHGPVPTAGRPLLLMIGQPMVAAGFATLAAHFPERTVVTYDPRGLGRSVRDDGRTDNDPELQAEDLHALIAALGAGPVELFASSGGAVTALALVAAHPEDVRTLVAHEPPLLAVLPDTQRALAAERAVQRTYHAGGSGPGWAHFLAMTMWQGEFTDEYAARPAPDPASFGLPVDDDGSRDDPMLSGASNAVTRYEPDLDALRSAPARIVIAAGIESTDLITGRTSAALAEALGRPLTIFPSNHGGFLGGEYGQTGEPEAFAAKLHEVLDAP</sequence>
<reference evidence="3" key="1">
    <citation type="journal article" date="2019" name="Int. J. Syst. Evol. Microbiol.">
        <title>The Global Catalogue of Microorganisms (GCM) 10K type strain sequencing project: providing services to taxonomists for standard genome sequencing and annotation.</title>
        <authorList>
            <consortium name="The Broad Institute Genomics Platform"/>
            <consortium name="The Broad Institute Genome Sequencing Center for Infectious Disease"/>
            <person name="Wu L."/>
            <person name="Ma J."/>
        </authorList>
    </citation>
    <scope>NUCLEOTIDE SEQUENCE [LARGE SCALE GENOMIC DNA]</scope>
    <source>
        <strain evidence="3">JCM 17125</strain>
    </source>
</reference>
<protein>
    <submittedName>
        <fullName evidence="2">Alpha/beta hydrolase</fullName>
    </submittedName>
</protein>